<evidence type="ECO:0000313" key="3">
    <source>
        <dbReference type="Proteomes" id="UP000184287"/>
    </source>
</evidence>
<keyword evidence="1" id="KW-0812">Transmembrane</keyword>
<evidence type="ECO:0000313" key="2">
    <source>
        <dbReference type="EMBL" id="SHE45275.1"/>
    </source>
</evidence>
<gene>
    <name evidence="2" type="ORF">SAMN04488522_101236</name>
</gene>
<accession>A0A1M4TLJ2</accession>
<feature type="transmembrane region" description="Helical" evidence="1">
    <location>
        <begin position="113"/>
        <end position="131"/>
    </location>
</feature>
<reference evidence="3" key="1">
    <citation type="submission" date="2016-11" db="EMBL/GenBank/DDBJ databases">
        <authorList>
            <person name="Varghese N."/>
            <person name="Submissions S."/>
        </authorList>
    </citation>
    <scope>NUCLEOTIDE SEQUENCE [LARGE SCALE GENOMIC DNA]</scope>
    <source>
        <strain evidence="3">DSM 16990</strain>
    </source>
</reference>
<keyword evidence="1" id="KW-0472">Membrane</keyword>
<dbReference type="EMBL" id="FQUQ01000001">
    <property type="protein sequence ID" value="SHE45275.1"/>
    <property type="molecule type" value="Genomic_DNA"/>
</dbReference>
<dbReference type="Proteomes" id="UP000184287">
    <property type="component" value="Unassembled WGS sequence"/>
</dbReference>
<proteinExistence type="predicted"/>
<evidence type="ECO:0008006" key="4">
    <source>
        <dbReference type="Google" id="ProtNLM"/>
    </source>
</evidence>
<organism evidence="2 3">
    <name type="scientific">Pedobacter caeni</name>
    <dbReference type="NCBI Taxonomy" id="288992"/>
    <lineage>
        <taxon>Bacteria</taxon>
        <taxon>Pseudomonadati</taxon>
        <taxon>Bacteroidota</taxon>
        <taxon>Sphingobacteriia</taxon>
        <taxon>Sphingobacteriales</taxon>
        <taxon>Sphingobacteriaceae</taxon>
        <taxon>Pedobacter</taxon>
    </lineage>
</organism>
<dbReference type="RefSeq" id="WP_073226336.1">
    <property type="nucleotide sequence ID" value="NZ_FQUQ01000001.1"/>
</dbReference>
<keyword evidence="1" id="KW-1133">Transmembrane helix</keyword>
<keyword evidence="3" id="KW-1185">Reference proteome</keyword>
<dbReference type="AlphaFoldDB" id="A0A1M4TLJ2"/>
<dbReference type="STRING" id="288992.SAMN04488522_101236"/>
<name>A0A1M4TLJ2_9SPHI</name>
<protein>
    <recommendedName>
        <fullName evidence="4">DUF3592 domain-containing protein</fullName>
    </recommendedName>
</protein>
<sequence>MKKGKIKMGCFSVFVLLCAILFTGLNANYYLGDNFKIKAFGEKHKGIIVRIDSSASNYNNYNYSYNVRFRNHDKNDSVIIVERARHNYYPLQTEISFAKMDQESRFAFSLKDIISQIIFGALLIGAWYLVVKNIT</sequence>
<evidence type="ECO:0000256" key="1">
    <source>
        <dbReference type="SAM" id="Phobius"/>
    </source>
</evidence>